<feature type="binding site" evidence="6">
    <location>
        <position position="344"/>
    </location>
    <ligand>
        <name>Mn(2+)</name>
        <dbReference type="ChEBI" id="CHEBI:29035"/>
        <label>2</label>
    </ligand>
</feature>
<keyword evidence="5 6" id="KW-0413">Isomerase</keyword>
<feature type="binding site" evidence="6">
    <location>
        <position position="291"/>
    </location>
    <ligand>
        <name>Mn(2+)</name>
        <dbReference type="ChEBI" id="CHEBI:29035"/>
        <label>2</label>
    </ligand>
</feature>
<keyword evidence="3 6" id="KW-0479">Metal-binding</keyword>
<feature type="binding site" evidence="6">
    <location>
        <position position="296"/>
    </location>
    <ligand>
        <name>Mn(2+)</name>
        <dbReference type="ChEBI" id="CHEBI:29035"/>
        <label>2</label>
    </ligand>
</feature>
<name>A0ABD7Z7W5_LACZE</name>
<feature type="domain" description="Metalloenzyme" evidence="8">
    <location>
        <begin position="6"/>
        <end position="383"/>
    </location>
</feature>
<dbReference type="CDD" id="cd16009">
    <property type="entry name" value="PPM"/>
    <property type="match status" value="1"/>
</dbReference>
<dbReference type="GO" id="GO:0006018">
    <property type="term" value="P:2-deoxyribose 1-phosphate catabolic process"/>
    <property type="evidence" value="ECO:0007669"/>
    <property type="project" value="UniProtKB-UniRule"/>
</dbReference>
<dbReference type="InterPro" id="IPR010045">
    <property type="entry name" value="DeoB"/>
</dbReference>
<dbReference type="Gene3D" id="3.30.70.1250">
    <property type="entry name" value="Phosphopentomutase"/>
    <property type="match status" value="1"/>
</dbReference>
<dbReference type="Proteomes" id="UP001229832">
    <property type="component" value="Chromosome"/>
</dbReference>
<proteinExistence type="inferred from homology"/>
<comment type="similarity">
    <text evidence="1 6">Belongs to the phosphopentomutase family.</text>
</comment>
<dbReference type="Pfam" id="PF01676">
    <property type="entry name" value="Metalloenzyme"/>
    <property type="match status" value="1"/>
</dbReference>
<keyword evidence="4 6" id="KW-0464">Manganese</keyword>
<dbReference type="NCBIfam" id="TIGR01696">
    <property type="entry name" value="deoB"/>
    <property type="match status" value="1"/>
</dbReference>
<dbReference type="Gene3D" id="3.40.720.10">
    <property type="entry name" value="Alkaline Phosphatase, subunit A"/>
    <property type="match status" value="1"/>
</dbReference>
<dbReference type="SUPFAM" id="SSF143856">
    <property type="entry name" value="DeoB insert domain-like"/>
    <property type="match status" value="1"/>
</dbReference>
<comment type="subcellular location">
    <subcellularLocation>
        <location evidence="6">Cytoplasm</location>
    </subcellularLocation>
</comment>
<reference evidence="9 10" key="1">
    <citation type="submission" date="2023-08" db="EMBL/GenBank/DDBJ databases">
        <authorList>
            <person name="Buchebner-Jance M."/>
        </authorList>
    </citation>
    <scope>NUCLEOTIDE SEQUENCE [LARGE SCALE GENOMIC DNA]</scope>
    <source>
        <strain evidence="9 10">NCIMB 15475</strain>
    </source>
</reference>
<dbReference type="GO" id="GO:0009117">
    <property type="term" value="P:nucleotide metabolic process"/>
    <property type="evidence" value="ECO:0007669"/>
    <property type="project" value="UniProtKB-UniRule"/>
</dbReference>
<feature type="binding site" evidence="6">
    <location>
        <position position="332"/>
    </location>
    <ligand>
        <name>Mn(2+)</name>
        <dbReference type="ChEBI" id="CHEBI:29035"/>
        <label>1</label>
    </ligand>
</feature>
<evidence type="ECO:0000256" key="1">
    <source>
        <dbReference type="ARBA" id="ARBA00010373"/>
    </source>
</evidence>
<dbReference type="PANTHER" id="PTHR21110">
    <property type="entry name" value="PHOSPHOPENTOMUTASE"/>
    <property type="match status" value="1"/>
</dbReference>
<dbReference type="GO" id="GO:0030145">
    <property type="term" value="F:manganese ion binding"/>
    <property type="evidence" value="ECO:0007669"/>
    <property type="project" value="UniProtKB-UniRule"/>
</dbReference>
<dbReference type="GO" id="GO:0000287">
    <property type="term" value="F:magnesium ion binding"/>
    <property type="evidence" value="ECO:0007669"/>
    <property type="project" value="UniProtKB-UniRule"/>
</dbReference>
<evidence type="ECO:0000256" key="5">
    <source>
        <dbReference type="ARBA" id="ARBA00023235"/>
    </source>
</evidence>
<dbReference type="GeneID" id="93269945"/>
<dbReference type="GO" id="GO:0005737">
    <property type="term" value="C:cytoplasm"/>
    <property type="evidence" value="ECO:0007669"/>
    <property type="project" value="UniProtKB-SubCell"/>
</dbReference>
<dbReference type="GO" id="GO:0008973">
    <property type="term" value="F:phosphopentomutase activity"/>
    <property type="evidence" value="ECO:0007669"/>
    <property type="project" value="UniProtKB-UniRule"/>
</dbReference>
<feature type="binding site" evidence="6">
    <location>
        <position position="13"/>
    </location>
    <ligand>
        <name>Mn(2+)</name>
        <dbReference type="ChEBI" id="CHEBI:29035"/>
        <label>1</label>
    </ligand>
</feature>
<dbReference type="EMBL" id="CP132485">
    <property type="protein sequence ID" value="WLV83059.1"/>
    <property type="molecule type" value="Genomic_DNA"/>
</dbReference>
<comment type="function">
    <text evidence="6">Isomerase that catalyzes the conversion of deoxy-ribose 1-phosphate (dRib-1-P) and ribose 1-phosphate (Rib-1-P) to deoxy-ribose 5-phosphate (dRib-5-P) and ribose 5-phosphate (Rib-5-P), respectively.</text>
</comment>
<keyword evidence="2 6" id="KW-0963">Cytoplasm</keyword>
<accession>A0ABD7Z7W5</accession>
<sequence length="397" mass="43854">MRKFERIITIVLDSVGIGSAPDATAFGDQGADTLGHLCSYWEGELALPQLTELGLGRICRDEPLKGVKARSKLSSAVGKMREISAGKDSMDGHWEMMGVPVKEPLDTFPNGFPYELVDKIEKFSNRKVLLNQPYSGTQAIKDYGEKQIAEGGLIVYTSGDSVIQVAAHEAVVPVDELYRICRFIRFTLDDSSWNVGRVIARPFVGQNPDDFERTANRHDFSMVPKQATVLDLLNANGVSVCGIGKINDIFSGRGIDSQVHTTSNLDGLNQILAALDNQKYKFVFANLVDFDSNYGHRRDAKGYGIELEQVDQKLRDVVSNISETDLLIVTADHGNDPTFRGNDHTREYVPLLVYSTNLSNADLGIRETFSDLGATILDNFGIEDNLINATSFLNQLR</sequence>
<comment type="pathway">
    <text evidence="6">Carbohydrate degradation; 2-deoxy-D-ribose 1-phosphate degradation; D-glyceraldehyde 3-phosphate and acetaldehyde from 2-deoxy-alpha-D-ribose 1-phosphate: step 1/2.</text>
</comment>
<keyword evidence="10" id="KW-1185">Reference proteome</keyword>
<evidence type="ECO:0000256" key="4">
    <source>
        <dbReference type="ARBA" id="ARBA00023211"/>
    </source>
</evidence>
<protein>
    <recommendedName>
        <fullName evidence="6 7">Phosphopentomutase</fullName>
        <ecNumber evidence="6 7">5.4.2.7</ecNumber>
    </recommendedName>
    <alternativeName>
        <fullName evidence="6">Phosphodeoxyribomutase</fullName>
    </alternativeName>
</protein>
<comment type="catalytic activity">
    <reaction evidence="6">
        <text>alpha-D-ribose 1-phosphate = D-ribose 5-phosphate</text>
        <dbReference type="Rhea" id="RHEA:18793"/>
        <dbReference type="ChEBI" id="CHEBI:57720"/>
        <dbReference type="ChEBI" id="CHEBI:78346"/>
        <dbReference type="EC" id="5.4.2.7"/>
    </reaction>
</comment>
<comment type="cofactor">
    <cofactor evidence="6">
        <name>Mn(2+)</name>
        <dbReference type="ChEBI" id="CHEBI:29035"/>
    </cofactor>
    <text evidence="6">Binds 2 manganese ions.</text>
</comment>
<evidence type="ECO:0000313" key="10">
    <source>
        <dbReference type="Proteomes" id="UP001229832"/>
    </source>
</evidence>
<dbReference type="PIRSF" id="PIRSF001491">
    <property type="entry name" value="Ppentomutase"/>
    <property type="match status" value="1"/>
</dbReference>
<evidence type="ECO:0000313" key="9">
    <source>
        <dbReference type="EMBL" id="WLV83059.1"/>
    </source>
</evidence>
<dbReference type="GO" id="GO:0043094">
    <property type="term" value="P:metabolic compound salvage"/>
    <property type="evidence" value="ECO:0007669"/>
    <property type="project" value="UniProtKB-UniRule"/>
</dbReference>
<dbReference type="EC" id="5.4.2.7" evidence="6 7"/>
<dbReference type="FunFam" id="3.30.70.1250:FF:000001">
    <property type="entry name" value="Phosphopentomutase"/>
    <property type="match status" value="1"/>
</dbReference>
<evidence type="ECO:0000256" key="6">
    <source>
        <dbReference type="HAMAP-Rule" id="MF_00740"/>
    </source>
</evidence>
<dbReference type="InterPro" id="IPR024052">
    <property type="entry name" value="Phosphopentomutase_DeoB_cap_sf"/>
</dbReference>
<organism evidence="9 10">
    <name type="scientific">Lacticaseibacillus zeae subsp. silagei</name>
    <dbReference type="NCBI Taxonomy" id="3068307"/>
    <lineage>
        <taxon>Bacteria</taxon>
        <taxon>Bacillati</taxon>
        <taxon>Bacillota</taxon>
        <taxon>Bacilli</taxon>
        <taxon>Lactobacillales</taxon>
        <taxon>Lactobacillaceae</taxon>
        <taxon>Lacticaseibacillus</taxon>
    </lineage>
</organism>
<comment type="catalytic activity">
    <reaction evidence="6">
        <text>2-deoxy-alpha-D-ribose 1-phosphate = 2-deoxy-D-ribose 5-phosphate</text>
        <dbReference type="Rhea" id="RHEA:27658"/>
        <dbReference type="ChEBI" id="CHEBI:57259"/>
        <dbReference type="ChEBI" id="CHEBI:62877"/>
        <dbReference type="EC" id="5.4.2.7"/>
    </reaction>
</comment>
<feature type="binding site" evidence="6">
    <location>
        <position position="333"/>
    </location>
    <ligand>
        <name>Mn(2+)</name>
        <dbReference type="ChEBI" id="CHEBI:29035"/>
        <label>1</label>
    </ligand>
</feature>
<dbReference type="RefSeq" id="WP_093997905.1">
    <property type="nucleotide sequence ID" value="NZ_CP132484.1"/>
</dbReference>
<evidence type="ECO:0000259" key="8">
    <source>
        <dbReference type="Pfam" id="PF01676"/>
    </source>
</evidence>
<dbReference type="NCBIfam" id="NF003766">
    <property type="entry name" value="PRK05362.1"/>
    <property type="match status" value="1"/>
</dbReference>
<evidence type="ECO:0000256" key="3">
    <source>
        <dbReference type="ARBA" id="ARBA00022723"/>
    </source>
</evidence>
<dbReference type="SUPFAM" id="SSF53649">
    <property type="entry name" value="Alkaline phosphatase-like"/>
    <property type="match status" value="1"/>
</dbReference>
<gene>
    <name evidence="6" type="primary">deoB</name>
    <name evidence="9" type="ORF">LACZS2_002265</name>
</gene>
<dbReference type="InterPro" id="IPR006124">
    <property type="entry name" value="Metalloenzyme"/>
</dbReference>
<evidence type="ECO:0000256" key="7">
    <source>
        <dbReference type="NCBIfam" id="TIGR01696"/>
    </source>
</evidence>
<dbReference type="AlphaFoldDB" id="A0ABD7Z7W5"/>
<dbReference type="InterPro" id="IPR017850">
    <property type="entry name" value="Alkaline_phosphatase_core_sf"/>
</dbReference>
<dbReference type="HAMAP" id="MF_00740">
    <property type="entry name" value="Phosphopentomut"/>
    <property type="match status" value="1"/>
</dbReference>
<dbReference type="PANTHER" id="PTHR21110:SF0">
    <property type="entry name" value="PHOSPHOPENTOMUTASE"/>
    <property type="match status" value="1"/>
</dbReference>
<evidence type="ECO:0000256" key="2">
    <source>
        <dbReference type="ARBA" id="ARBA00022490"/>
    </source>
</evidence>